<dbReference type="Gene3D" id="2.60.120.10">
    <property type="entry name" value="Jelly Rolls"/>
    <property type="match status" value="1"/>
</dbReference>
<dbReference type="InterPro" id="IPR014710">
    <property type="entry name" value="RmlC-like_jellyroll"/>
</dbReference>
<dbReference type="InterPro" id="IPR011051">
    <property type="entry name" value="RmlC_Cupin_sf"/>
</dbReference>
<comment type="caution">
    <text evidence="1">The sequence shown here is derived from an EMBL/GenBank/DDBJ whole genome shotgun (WGS) entry which is preliminary data.</text>
</comment>
<dbReference type="RefSeq" id="WP_165298281.1">
    <property type="nucleotide sequence ID" value="NZ_JAAKZZ010000065.1"/>
</dbReference>
<reference evidence="1 2" key="1">
    <citation type="submission" date="2020-02" db="EMBL/GenBank/DDBJ databases">
        <title>Whole-genome analyses of novel actinobacteria.</title>
        <authorList>
            <person name="Sahin N."/>
            <person name="Tatar D."/>
        </authorList>
    </citation>
    <scope>NUCLEOTIDE SEQUENCE [LARGE SCALE GENOMIC DNA]</scope>
    <source>
        <strain evidence="1 2">SB3404</strain>
    </source>
</reference>
<proteinExistence type="predicted"/>
<dbReference type="SUPFAM" id="SSF51182">
    <property type="entry name" value="RmlC-like cupins"/>
    <property type="match status" value="1"/>
</dbReference>
<keyword evidence="2" id="KW-1185">Reference proteome</keyword>
<dbReference type="EMBL" id="JAAKZZ010000065">
    <property type="protein sequence ID" value="NGO68578.1"/>
    <property type="molecule type" value="Genomic_DNA"/>
</dbReference>
<sequence length="254" mass="26371">MAATPGPSLPAPLPGAVGLSHISCYDWEAADGVCGGSPHLHTVCTEAYVVTAGQGAVQTLTPDGYRETELAAGAVAWFSPGTVHRMIQRGGLRITVLMQNSGLPEAGDAVFTFPPEVLADPERYAAAAALPAKEGPAAQEAARRRRDLAVEGYLPLRAALEQGDPEPLHAFHRAAARLVAPKAAGWRELWRAGALAAAERTGDQLSALAAGDGSHLGSARVEAAGGATRHGGYGMCGRREEYEIPGATLPYYGE</sequence>
<evidence type="ECO:0000313" key="1">
    <source>
        <dbReference type="EMBL" id="NGO68578.1"/>
    </source>
</evidence>
<dbReference type="AlphaFoldDB" id="A0A6G4WTZ0"/>
<dbReference type="Proteomes" id="UP000477722">
    <property type="component" value="Unassembled WGS sequence"/>
</dbReference>
<gene>
    <name evidence="1" type="ORF">G5C65_09475</name>
</gene>
<organism evidence="1 2">
    <name type="scientific">Streptomyces boncukensis</name>
    <dbReference type="NCBI Taxonomy" id="2711219"/>
    <lineage>
        <taxon>Bacteria</taxon>
        <taxon>Bacillati</taxon>
        <taxon>Actinomycetota</taxon>
        <taxon>Actinomycetes</taxon>
        <taxon>Kitasatosporales</taxon>
        <taxon>Streptomycetaceae</taxon>
        <taxon>Streptomyces</taxon>
    </lineage>
</organism>
<name>A0A6G4WTZ0_9ACTN</name>
<accession>A0A6G4WTZ0</accession>
<evidence type="ECO:0000313" key="2">
    <source>
        <dbReference type="Proteomes" id="UP000477722"/>
    </source>
</evidence>
<dbReference type="CDD" id="cd02208">
    <property type="entry name" value="cupin_RmlC-like"/>
    <property type="match status" value="1"/>
</dbReference>
<protein>
    <submittedName>
        <fullName evidence="1">Cupin domain-containing protein</fullName>
    </submittedName>
</protein>